<evidence type="ECO:0000256" key="1">
    <source>
        <dbReference type="SAM" id="Coils"/>
    </source>
</evidence>
<dbReference type="EMBL" id="CAJOBH010000506">
    <property type="protein sequence ID" value="CAF3797360.1"/>
    <property type="molecule type" value="Genomic_DNA"/>
</dbReference>
<dbReference type="Proteomes" id="UP000681967">
    <property type="component" value="Unassembled WGS sequence"/>
</dbReference>
<sequence length="846" mass="95869">MDAGGRVYQNWSDYLRNNHLDQGVMIYPEDGTYTPKNVNGSPKEKVHLIASETQSCKPSARAKNILDQVVVATGLLLTGAAVVTAVPLGIFAASTIATISTGSYYIGVACTAYSVVVNGYDKFAHDESVTTELLLIGTTALSGLTSYMNQYWSKRMADIVQKTDVWDDVVKNISRTQKFVFATLNIVKVAMSASSVFSAFWHLCMKQNRTWLDYYQVCISLFFFANVVTKPIFLQQVFEAERVRFAENFTRSVGEIREKVEREEAKEELEKAITNAKTNAQKTYLIRNLQKIDDLDGHFYRIHETGSVVNYTEKGLVINNQITLSPEAYNQMGKQQLLQQLDNIKFYPTEQERREFINKLLDDYKSPDFEDYANKYIEGNMTPEEKLEFDRKITEMAVRRKDQFFSDTAEFKETPQYREMINATETEIAGGKSIEVLNQEKQQLEADKQAKKIDEAEYKKKMSEINHSRQIRKCVDKYVQNSSTTQETIGDEYVKQRANGKTEQEWKQTHENIQKKFDNLAENVKQRPDVQANFQKKLNDASANIDMAKEARLEINSQLGKDWVNETRNLYTVKDNYERNEDFIWHVTNDNTKSSIEEIWGVSDYRQATVNGVQIFKDLDTNTIDDMNCIINSCGKNTAEVVNLAKRIAEDQNCHMKADNAREFGHVINAVRQTSGHVGSMNYDKIRNEINTMYTSAEQAVLHDNQMQFSSMNSAAVHAYKHKEEFGRNTTTSDYLTNVRDNLIKPQNTNGGVYTQDGSGISTNYHLTESGRYRFGTVSTDSNGGNPYIKTMHVRSEVGVGQQPPISITHTADPGSGNTAASTTPPQNNSLGGFTSTLSWFGSAFC</sequence>
<feature type="transmembrane region" description="Helical" evidence="3">
    <location>
        <begin position="69"/>
        <end position="96"/>
    </location>
</feature>
<evidence type="ECO:0000256" key="3">
    <source>
        <dbReference type="SAM" id="Phobius"/>
    </source>
</evidence>
<dbReference type="Pfam" id="PF16013">
    <property type="entry name" value="DUF4781"/>
    <property type="match status" value="1"/>
</dbReference>
<keyword evidence="3" id="KW-0472">Membrane</keyword>
<protein>
    <recommendedName>
        <fullName evidence="4">DUF4781 domain-containing protein</fullName>
    </recommendedName>
</protein>
<feature type="coiled-coil region" evidence="1">
    <location>
        <begin position="503"/>
        <end position="551"/>
    </location>
</feature>
<comment type="caution">
    <text evidence="5">The sequence shown here is derived from an EMBL/GenBank/DDBJ whole genome shotgun (WGS) entry which is preliminary data.</text>
</comment>
<evidence type="ECO:0000256" key="2">
    <source>
        <dbReference type="SAM" id="MobiDB-lite"/>
    </source>
</evidence>
<dbReference type="AlphaFoldDB" id="A0A815GUX8"/>
<organism evidence="5 7">
    <name type="scientific">Rotaria magnacalcarata</name>
    <dbReference type="NCBI Taxonomy" id="392030"/>
    <lineage>
        <taxon>Eukaryota</taxon>
        <taxon>Metazoa</taxon>
        <taxon>Spiralia</taxon>
        <taxon>Gnathifera</taxon>
        <taxon>Rotifera</taxon>
        <taxon>Eurotatoria</taxon>
        <taxon>Bdelloidea</taxon>
        <taxon>Philodinida</taxon>
        <taxon>Philodinidae</taxon>
        <taxon>Rotaria</taxon>
    </lineage>
</organism>
<feature type="transmembrane region" description="Helical" evidence="3">
    <location>
        <begin position="102"/>
        <end position="121"/>
    </location>
</feature>
<feature type="region of interest" description="Disordered" evidence="2">
    <location>
        <begin position="801"/>
        <end position="832"/>
    </location>
</feature>
<dbReference type="PANTHER" id="PTHR21115:SF0">
    <property type="entry name" value="GH06117P-RELATED"/>
    <property type="match status" value="1"/>
</dbReference>
<feature type="coiled-coil region" evidence="1">
    <location>
        <begin position="434"/>
        <end position="461"/>
    </location>
</feature>
<evidence type="ECO:0000313" key="5">
    <source>
        <dbReference type="EMBL" id="CAF1343660.1"/>
    </source>
</evidence>
<reference evidence="5" key="1">
    <citation type="submission" date="2021-02" db="EMBL/GenBank/DDBJ databases">
        <authorList>
            <person name="Nowell W R."/>
        </authorList>
    </citation>
    <scope>NUCLEOTIDE SEQUENCE</scope>
</reference>
<feature type="coiled-coil region" evidence="1">
    <location>
        <begin position="246"/>
        <end position="282"/>
    </location>
</feature>
<dbReference type="EMBL" id="CAJNOV010008914">
    <property type="protein sequence ID" value="CAF1343660.1"/>
    <property type="molecule type" value="Genomic_DNA"/>
</dbReference>
<keyword evidence="3" id="KW-1133">Transmembrane helix</keyword>
<feature type="transmembrane region" description="Helical" evidence="3">
    <location>
        <begin position="179"/>
        <end position="202"/>
    </location>
</feature>
<keyword evidence="3" id="KW-0812">Transmembrane</keyword>
<feature type="compositionally biased region" description="Polar residues" evidence="2">
    <location>
        <begin position="804"/>
        <end position="832"/>
    </location>
</feature>
<accession>A0A815GUX8</accession>
<evidence type="ECO:0000259" key="4">
    <source>
        <dbReference type="Pfam" id="PF16013"/>
    </source>
</evidence>
<evidence type="ECO:0000313" key="7">
    <source>
        <dbReference type="Proteomes" id="UP000663855"/>
    </source>
</evidence>
<evidence type="ECO:0000313" key="6">
    <source>
        <dbReference type="EMBL" id="CAF3797360.1"/>
    </source>
</evidence>
<dbReference type="InterPro" id="IPR031962">
    <property type="entry name" value="DUF4781"/>
</dbReference>
<gene>
    <name evidence="6" type="ORF">BYL167_LOCUS2797</name>
    <name evidence="5" type="ORF">CJN711_LOCUS19059</name>
</gene>
<feature type="domain" description="DUF4781" evidence="4">
    <location>
        <begin position="2"/>
        <end position="289"/>
    </location>
</feature>
<name>A0A815GUX8_9BILA</name>
<dbReference type="Proteomes" id="UP000663855">
    <property type="component" value="Unassembled WGS sequence"/>
</dbReference>
<dbReference type="PANTHER" id="PTHR21115">
    <property type="entry name" value="GH06117P-RELATED"/>
    <property type="match status" value="1"/>
</dbReference>
<proteinExistence type="predicted"/>
<keyword evidence="1" id="KW-0175">Coiled coil</keyword>